<dbReference type="InterPro" id="IPR016035">
    <property type="entry name" value="Acyl_Trfase/lysoPLipase"/>
</dbReference>
<dbReference type="InterPro" id="IPR011032">
    <property type="entry name" value="GroES-like_sf"/>
</dbReference>
<proteinExistence type="predicted"/>
<dbReference type="GO" id="GO:0004312">
    <property type="term" value="F:fatty acid synthase activity"/>
    <property type="evidence" value="ECO:0007669"/>
    <property type="project" value="TreeGrafter"/>
</dbReference>
<dbReference type="InterPro" id="IPR018201">
    <property type="entry name" value="Ketoacyl_synth_AS"/>
</dbReference>
<dbReference type="Pfam" id="PF08240">
    <property type="entry name" value="ADH_N"/>
    <property type="match status" value="1"/>
</dbReference>
<dbReference type="Gene3D" id="3.90.180.10">
    <property type="entry name" value="Medium-chain alcohol dehydrogenases, catalytic domain"/>
    <property type="match status" value="1"/>
</dbReference>
<dbReference type="InterPro" id="IPR014043">
    <property type="entry name" value="Acyl_transferase_dom"/>
</dbReference>
<dbReference type="Gene3D" id="3.40.50.720">
    <property type="entry name" value="NAD(P)-binding Rossmann-like Domain"/>
    <property type="match status" value="3"/>
</dbReference>
<dbReference type="PANTHER" id="PTHR43775:SF18">
    <property type="entry name" value="ENZYME, PUTATIVE (JCVI)-RELATED"/>
    <property type="match status" value="1"/>
</dbReference>
<dbReference type="EMBL" id="ML977314">
    <property type="protein sequence ID" value="KAF2120194.1"/>
    <property type="molecule type" value="Genomic_DNA"/>
</dbReference>
<feature type="compositionally biased region" description="Polar residues" evidence="6">
    <location>
        <begin position="1415"/>
        <end position="1424"/>
    </location>
</feature>
<dbReference type="InterPro" id="IPR014030">
    <property type="entry name" value="Ketoacyl_synth_N"/>
</dbReference>
<dbReference type="FunFam" id="3.40.50.720:FF:000209">
    <property type="entry name" value="Polyketide synthase Pks12"/>
    <property type="match status" value="1"/>
</dbReference>
<dbReference type="PROSITE" id="PS50075">
    <property type="entry name" value="CARRIER"/>
    <property type="match status" value="1"/>
</dbReference>
<dbReference type="SMART" id="SM00822">
    <property type="entry name" value="PKS_KR"/>
    <property type="match status" value="1"/>
</dbReference>
<keyword evidence="3" id="KW-0808">Transferase</keyword>
<dbReference type="SMART" id="SM00825">
    <property type="entry name" value="PKS_KS"/>
    <property type="match status" value="1"/>
</dbReference>
<dbReference type="InterPro" id="IPR056501">
    <property type="entry name" value="NAD-bd_HRPKS_sdrA"/>
</dbReference>
<dbReference type="SMART" id="SM00829">
    <property type="entry name" value="PKS_ER"/>
    <property type="match status" value="1"/>
</dbReference>
<dbReference type="InterPro" id="IPR042104">
    <property type="entry name" value="PKS_dehydratase_sf"/>
</dbReference>
<feature type="active site" description="Proton acceptor; for dehydratase activity" evidence="5">
    <location>
        <position position="955"/>
    </location>
</feature>
<feature type="domain" description="Carrier" evidence="7">
    <location>
        <begin position="2327"/>
        <end position="2403"/>
    </location>
</feature>
<dbReference type="GO" id="GO:0016491">
    <property type="term" value="F:oxidoreductase activity"/>
    <property type="evidence" value="ECO:0007669"/>
    <property type="project" value="InterPro"/>
</dbReference>
<dbReference type="InterPro" id="IPR016039">
    <property type="entry name" value="Thiolase-like"/>
</dbReference>
<evidence type="ECO:0000256" key="2">
    <source>
        <dbReference type="ARBA" id="ARBA00022553"/>
    </source>
</evidence>
<dbReference type="InterPro" id="IPR050091">
    <property type="entry name" value="PKS_NRPS_Biosynth_Enz"/>
</dbReference>
<evidence type="ECO:0000313" key="11">
    <source>
        <dbReference type="Proteomes" id="UP000799770"/>
    </source>
</evidence>
<dbReference type="InterPro" id="IPR016036">
    <property type="entry name" value="Malonyl_transacylase_ACP-bd"/>
</dbReference>
<dbReference type="Pfam" id="PF16197">
    <property type="entry name" value="KAsynt_C_assoc"/>
    <property type="match status" value="1"/>
</dbReference>
<dbReference type="SUPFAM" id="SSF50129">
    <property type="entry name" value="GroES-like"/>
    <property type="match status" value="1"/>
</dbReference>
<dbReference type="InterPro" id="IPR036736">
    <property type="entry name" value="ACP-like_sf"/>
</dbReference>
<dbReference type="GO" id="GO:1901336">
    <property type="term" value="P:lactone biosynthetic process"/>
    <property type="evidence" value="ECO:0007669"/>
    <property type="project" value="UniProtKB-ARBA"/>
</dbReference>
<dbReference type="SMART" id="SM00827">
    <property type="entry name" value="PKS_AT"/>
    <property type="match status" value="1"/>
</dbReference>
<dbReference type="Pfam" id="PF00550">
    <property type="entry name" value="PP-binding"/>
    <property type="match status" value="1"/>
</dbReference>
<dbReference type="InterPro" id="IPR020843">
    <property type="entry name" value="ER"/>
</dbReference>
<organism evidence="10 11">
    <name type="scientific">Lophiotrema nucula</name>
    <dbReference type="NCBI Taxonomy" id="690887"/>
    <lineage>
        <taxon>Eukaryota</taxon>
        <taxon>Fungi</taxon>
        <taxon>Dikarya</taxon>
        <taxon>Ascomycota</taxon>
        <taxon>Pezizomycotina</taxon>
        <taxon>Dothideomycetes</taxon>
        <taxon>Pleosporomycetidae</taxon>
        <taxon>Pleosporales</taxon>
        <taxon>Lophiotremataceae</taxon>
        <taxon>Lophiotrema</taxon>
    </lineage>
</organism>
<dbReference type="InterPro" id="IPR057326">
    <property type="entry name" value="KR_dom"/>
</dbReference>
<feature type="domain" description="PKS/mFAS DH" evidence="9">
    <location>
        <begin position="923"/>
        <end position="1228"/>
    </location>
</feature>
<feature type="region of interest" description="Disordered" evidence="6">
    <location>
        <begin position="1407"/>
        <end position="1439"/>
    </location>
</feature>
<feature type="region of interest" description="N-terminal hotdog fold" evidence="5">
    <location>
        <begin position="923"/>
        <end position="1059"/>
    </location>
</feature>
<dbReference type="SUPFAM" id="SSF53901">
    <property type="entry name" value="Thiolase-like"/>
    <property type="match status" value="1"/>
</dbReference>
<evidence type="ECO:0000259" key="9">
    <source>
        <dbReference type="PROSITE" id="PS52019"/>
    </source>
</evidence>
<sequence length="2411" mass="260623">MTSSEQYHQEPIAIVGFACRLPGGNHTPRKLWDFLERGEIADNTVPSSRFNIAGHYDGSLKPRTMRQSGGMFLKDIDLAEFDAGFFELGAAEATSMDPAQRQMLEVVFEGLENAGIPLEKLDNQRVGCYAGSYAADYADMANRDPEDRASGSALGIARTILANRLSHFLNVKGPSITLDTACSSSLVGLDLACQSLRSGTSDMGIVAAANMYLSPEHLIDAGNVAGAHSPSALCHTFDAAADGYVKAEAASAVIVKRLSDAVRDRDPVRAIVLGTASNHNGRTVGIASPSGEAQALAIRAAYASAGITDFNQTTFLECHGTATQAGDANEVNGIASVFSPTRAAESPLIIGSIKSNVGHAEPAAGLSGILKAVMSIEKGAIPGNPTFINPSPKIDWVGAKVKATRTLIPWPKNAPKRASVNSFGIGGSNAHVIVEEPNVEDRVHHVSSYVDDASEFSLEEDEAPRPYSLVLSANDAMSLEKNIKALCTHLMDPRVKVNLADLAYTLSERRTTLFHRAFVSTRTLDLNENDFILAKKSSQAPKIGFVFTGQGAQWPQMGKSLLEAFPWTRSILEELDQVLQAQPNPPEWSLVSELTGSRSAKHMRQPEISQPLVTALQLCLVAVLESWGIKPSSVVGHSSGECAAAYVAGWLDRAGALKAAFYRGQAAKNCNAEKDVGMLAVGLSAEQAAPYLDKHVGNAAIACFNSPSSLTFSGRKSALDDMASEIKADGHFARALQVDLAYHSDFMVEIGEEYRKLLNEDGQFKPLNGTSSGVALFSSVTGVKKETSADASYWNANMVSPVRFADALTEMITKDAPTILIEVGPSGALAGPVAQVLKGLPTKSDISYCAAWSRGNSASKSLFDVAGRLFATGAPIDMAVVNQYDARVRTVIDLPNYSWNHSVKYWHESDASKDWRFRKFPVHDLLGSKVLGTPWSAPVWRNRLNAANVPWILDHAMGGNAIMPAAGFMTLGLEALYQKHCALNPSEAPSGPNELCYCFRNVRFQRALVVESGRDARITVTLSKVPGSDEWHEFRISSSEGDMVAEHCHGLIRIQAPLDDVRENTTPLRSPRPAKLWYKAFAEIGMGFGPNFQRLLKIESTAGSHECRTLITLAPPASAWSPQSYYPLHPAAFDGVLQTPMPANMAGERVNVRDTMLPSLIDECIVNKVPTRLHEGLSNAASVYSGRGRKDQDKSWVANTSVYNAETGALVARITGLSYVKLDIPPKPDVHTFDRVSWQPDVAFLTQDQILRLDPGTSGSKIERVIDLIANKKPSLAVVEINLEQEDESCLWFDGGDAAIRSAYSQYTFAATDSAKLVSVQTRHGDKDKASFLHISPDREGLGLKQEPIFDLAIVKVSKQTQNTVLPKLKSLLSPDALTLVVRPLNESQTSASSDIIHVPDDVALSYGNPDLETPGTQPASLFGSSDSEEDDSSSSIDSAGLDAEAAEAFSKAGGGIIPAEESASIELGPSGEDGSSASLVKFSSIEKSSPIVRKNLLVASLREPGTATVDPSLRATLEGSGWTIVNQSLSSEQPADGDVVLVLDELSGSILRHADQKQWDSIKTLTTSGQPLLWVTKGAQSSVTDPDQALVSGMLRVAGREDHSLNFTVLDVQASTSPATEWAIDRVLQLLARDVPKETLYMERDGVLHIQRVIPDLAINNFKRAEIEGIEPVVQPFHGNKAHVQLRAERIGTLQSLTWCETDTGRLALEADHVEVKVMAVGVNFKDVAITMGIVPDNEYSIGFECAGIVTNLGSRVTKFNVGDRVCIMQQGMYANRVRVHVDRCHLIPNSMSYEAAATIPCVYLCSLYALYHLANLQEGQSVLIHSATGGVGIACIELAQHKKAEIYVTVGTEEKRKFLESNYGIPRSRMFSSRSTKFAAEIIRETGGRGVDAIVNSLIGELLDASWRIVADGGTMVEIGKRDIVDRNTLAMEPFDRNCSFRAVDFSYTKHVNEPMVARLFAELFTLMNAGHIKPIHPVQTFGFDAVPTALATIRAGRHIGKIVVTNGDQDDITMPIRPAVRQLHLSPDVSYLMVGGLKGLCGTLVVHMARHGARNIVVSNRSGISDEASAKIVRDCLSYGCKIVEARGDIGDLDFVKSLVRDTVPRIAGVIQGAMALRDKAYETMTLDDFHLPVYARVEGTWNLHKATTELLDQPLEFFTLLSSTTGIAGRPGQSNYAAANAFLDAFASYRQQQGLCANSVDLGLVHDVGYVAEDDTGLEDKINKRHWIPINESMLRRIFTYSIFQQDLRTPINKESSAQLVTGIAYPYPQDGSDTSLEPRFSHLSAVRGEGKRATDGGSGSDKSDQAVQALQSLRKAGADEAALTKACVEIVAAQFAKILRLSEEMETGKSPMAYGLDSLSAVEFRNWVRQKLNVTLSTLDIVNASSLVAIGEKVASKLQDDEKNGE</sequence>
<dbReference type="Gene3D" id="3.10.129.110">
    <property type="entry name" value="Polyketide synthase dehydratase"/>
    <property type="match status" value="1"/>
</dbReference>
<feature type="domain" description="Ketosynthase family 3 (KS3)" evidence="8">
    <location>
        <begin position="9"/>
        <end position="436"/>
    </location>
</feature>
<evidence type="ECO:0000313" key="10">
    <source>
        <dbReference type="EMBL" id="KAF2120194.1"/>
    </source>
</evidence>
<dbReference type="InterPro" id="IPR009081">
    <property type="entry name" value="PP-bd_ACP"/>
</dbReference>
<dbReference type="Gene3D" id="3.40.47.10">
    <property type="match status" value="1"/>
</dbReference>
<evidence type="ECO:0000256" key="5">
    <source>
        <dbReference type="PROSITE-ProRule" id="PRU01363"/>
    </source>
</evidence>
<name>A0A6A5ZMG2_9PLEO</name>
<dbReference type="SMART" id="SM00826">
    <property type="entry name" value="PKS_DH"/>
    <property type="match status" value="1"/>
</dbReference>
<dbReference type="InterPro" id="IPR020807">
    <property type="entry name" value="PKS_DH"/>
</dbReference>
<gene>
    <name evidence="10" type="ORF">BDV96DRAFT_642041</name>
</gene>
<evidence type="ECO:0000256" key="4">
    <source>
        <dbReference type="ARBA" id="ARBA00023268"/>
    </source>
</evidence>
<dbReference type="Pfam" id="PF08659">
    <property type="entry name" value="KR"/>
    <property type="match status" value="1"/>
</dbReference>
<evidence type="ECO:0000256" key="1">
    <source>
        <dbReference type="ARBA" id="ARBA00022450"/>
    </source>
</evidence>
<evidence type="ECO:0000259" key="7">
    <source>
        <dbReference type="PROSITE" id="PS50075"/>
    </source>
</evidence>
<dbReference type="InterPro" id="IPR013968">
    <property type="entry name" value="PKS_KR"/>
</dbReference>
<keyword evidence="11" id="KW-1185">Reference proteome</keyword>
<dbReference type="Pfam" id="PF23114">
    <property type="entry name" value="NAD-bd_HRPKS_sdrA"/>
    <property type="match status" value="1"/>
</dbReference>
<dbReference type="PROSITE" id="PS52019">
    <property type="entry name" value="PKS_MFAS_DH"/>
    <property type="match status" value="1"/>
</dbReference>
<dbReference type="Proteomes" id="UP000799770">
    <property type="component" value="Unassembled WGS sequence"/>
</dbReference>
<evidence type="ECO:0000256" key="3">
    <source>
        <dbReference type="ARBA" id="ARBA00022679"/>
    </source>
</evidence>
<dbReference type="SUPFAM" id="SSF47336">
    <property type="entry name" value="ACP-like"/>
    <property type="match status" value="1"/>
</dbReference>
<dbReference type="InterPro" id="IPR001227">
    <property type="entry name" value="Ac_transferase_dom_sf"/>
</dbReference>
<dbReference type="SUPFAM" id="SSF55048">
    <property type="entry name" value="Probable ACP-binding domain of malonyl-CoA ACP transacylase"/>
    <property type="match status" value="1"/>
</dbReference>
<evidence type="ECO:0000256" key="6">
    <source>
        <dbReference type="SAM" id="MobiDB-lite"/>
    </source>
</evidence>
<dbReference type="Pfam" id="PF00698">
    <property type="entry name" value="Acyl_transf_1"/>
    <property type="match status" value="1"/>
</dbReference>
<dbReference type="PANTHER" id="PTHR43775">
    <property type="entry name" value="FATTY ACID SYNTHASE"/>
    <property type="match status" value="1"/>
</dbReference>
<dbReference type="Gene3D" id="3.30.70.3290">
    <property type="match status" value="1"/>
</dbReference>
<dbReference type="PROSITE" id="PS00606">
    <property type="entry name" value="KS3_1"/>
    <property type="match status" value="1"/>
</dbReference>
<dbReference type="Pfam" id="PF13602">
    <property type="entry name" value="ADH_zinc_N_2"/>
    <property type="match status" value="1"/>
</dbReference>
<dbReference type="InterPro" id="IPR049551">
    <property type="entry name" value="PKS_DH_C"/>
</dbReference>
<dbReference type="SUPFAM" id="SSF52151">
    <property type="entry name" value="FabD/lysophospholipase-like"/>
    <property type="match status" value="1"/>
</dbReference>
<dbReference type="Pfam" id="PF02801">
    <property type="entry name" value="Ketoacyl-synt_C"/>
    <property type="match status" value="1"/>
</dbReference>
<feature type="active site" description="Proton donor; for dehydratase activity" evidence="5">
    <location>
        <position position="1134"/>
    </location>
</feature>
<keyword evidence="2" id="KW-0597">Phosphoprotein</keyword>
<dbReference type="PROSITE" id="PS52004">
    <property type="entry name" value="KS3_2"/>
    <property type="match status" value="1"/>
</dbReference>
<reference evidence="10" key="1">
    <citation type="journal article" date="2020" name="Stud. Mycol.">
        <title>101 Dothideomycetes genomes: a test case for predicting lifestyles and emergence of pathogens.</title>
        <authorList>
            <person name="Haridas S."/>
            <person name="Albert R."/>
            <person name="Binder M."/>
            <person name="Bloem J."/>
            <person name="Labutti K."/>
            <person name="Salamov A."/>
            <person name="Andreopoulos B."/>
            <person name="Baker S."/>
            <person name="Barry K."/>
            <person name="Bills G."/>
            <person name="Bluhm B."/>
            <person name="Cannon C."/>
            <person name="Castanera R."/>
            <person name="Culley D."/>
            <person name="Daum C."/>
            <person name="Ezra D."/>
            <person name="Gonzalez J."/>
            <person name="Henrissat B."/>
            <person name="Kuo A."/>
            <person name="Liang C."/>
            <person name="Lipzen A."/>
            <person name="Lutzoni F."/>
            <person name="Magnuson J."/>
            <person name="Mondo S."/>
            <person name="Nolan M."/>
            <person name="Ohm R."/>
            <person name="Pangilinan J."/>
            <person name="Park H.-J."/>
            <person name="Ramirez L."/>
            <person name="Alfaro M."/>
            <person name="Sun H."/>
            <person name="Tritt A."/>
            <person name="Yoshinaga Y."/>
            <person name="Zwiers L.-H."/>
            <person name="Turgeon B."/>
            <person name="Goodwin S."/>
            <person name="Spatafora J."/>
            <person name="Crous P."/>
            <person name="Grigoriev I."/>
        </authorList>
    </citation>
    <scope>NUCLEOTIDE SEQUENCE</scope>
    <source>
        <strain evidence="10">CBS 627.86</strain>
    </source>
</reference>
<dbReference type="GO" id="GO:0044550">
    <property type="term" value="P:secondary metabolite biosynthetic process"/>
    <property type="evidence" value="ECO:0007669"/>
    <property type="project" value="TreeGrafter"/>
</dbReference>
<dbReference type="InterPro" id="IPR014031">
    <property type="entry name" value="Ketoacyl_synth_C"/>
</dbReference>
<dbReference type="InterPro" id="IPR013154">
    <property type="entry name" value="ADH-like_N"/>
</dbReference>
<dbReference type="GO" id="GO:0031177">
    <property type="term" value="F:phosphopantetheine binding"/>
    <property type="evidence" value="ECO:0007669"/>
    <property type="project" value="InterPro"/>
</dbReference>
<keyword evidence="4" id="KW-0511">Multifunctional enzyme</keyword>
<evidence type="ECO:0000259" key="8">
    <source>
        <dbReference type="PROSITE" id="PS52004"/>
    </source>
</evidence>
<protein>
    <submittedName>
        <fullName evidence="10">Beta-ketoacyl synthase domain-containing protein</fullName>
    </submittedName>
</protein>
<dbReference type="InterPro" id="IPR049552">
    <property type="entry name" value="PKS_DH_N"/>
</dbReference>
<dbReference type="InterPro" id="IPR049900">
    <property type="entry name" value="PKS_mFAS_DH"/>
</dbReference>
<dbReference type="OrthoDB" id="329835at2759"/>
<dbReference type="Pfam" id="PF00109">
    <property type="entry name" value="ketoacyl-synt"/>
    <property type="match status" value="1"/>
</dbReference>
<dbReference type="GO" id="GO:0004315">
    <property type="term" value="F:3-oxoacyl-[acyl-carrier-protein] synthase activity"/>
    <property type="evidence" value="ECO:0007669"/>
    <property type="project" value="InterPro"/>
</dbReference>
<feature type="region of interest" description="C-terminal hotdog fold" evidence="5">
    <location>
        <begin position="1069"/>
        <end position="1228"/>
    </location>
</feature>
<dbReference type="InterPro" id="IPR020841">
    <property type="entry name" value="PKS_Beta-ketoAc_synthase_dom"/>
</dbReference>
<keyword evidence="1" id="KW-0596">Phosphopantetheine</keyword>
<accession>A0A6A5ZMG2</accession>
<dbReference type="Pfam" id="PF21089">
    <property type="entry name" value="PKS_DH_N"/>
    <property type="match status" value="1"/>
</dbReference>
<dbReference type="SMART" id="SM00823">
    <property type="entry name" value="PKS_PP"/>
    <property type="match status" value="1"/>
</dbReference>
<dbReference type="InterPro" id="IPR020806">
    <property type="entry name" value="PKS_PP-bd"/>
</dbReference>
<dbReference type="GO" id="GO:0006633">
    <property type="term" value="P:fatty acid biosynthetic process"/>
    <property type="evidence" value="ECO:0007669"/>
    <property type="project" value="InterPro"/>
</dbReference>
<dbReference type="SUPFAM" id="SSF51735">
    <property type="entry name" value="NAD(P)-binding Rossmann-fold domains"/>
    <property type="match status" value="3"/>
</dbReference>
<dbReference type="CDD" id="cd00833">
    <property type="entry name" value="PKS"/>
    <property type="match status" value="1"/>
</dbReference>
<dbReference type="Pfam" id="PF14765">
    <property type="entry name" value="PS-DH"/>
    <property type="match status" value="1"/>
</dbReference>
<dbReference type="Gene3D" id="3.40.366.10">
    <property type="entry name" value="Malonyl-Coenzyme A Acyl Carrier Protein, domain 2"/>
    <property type="match status" value="1"/>
</dbReference>
<dbReference type="Gene3D" id="1.10.1200.10">
    <property type="entry name" value="ACP-like"/>
    <property type="match status" value="1"/>
</dbReference>
<dbReference type="InterPro" id="IPR032821">
    <property type="entry name" value="PKS_assoc"/>
</dbReference>
<dbReference type="CDD" id="cd05195">
    <property type="entry name" value="enoyl_red"/>
    <property type="match status" value="1"/>
</dbReference>
<dbReference type="InterPro" id="IPR036291">
    <property type="entry name" value="NAD(P)-bd_dom_sf"/>
</dbReference>